<dbReference type="GO" id="GO:0006260">
    <property type="term" value="P:DNA replication"/>
    <property type="evidence" value="ECO:0007669"/>
    <property type="project" value="InterPro"/>
</dbReference>
<dbReference type="Proteomes" id="UP000008141">
    <property type="component" value="Unassembled WGS sequence"/>
</dbReference>
<dbReference type="Pfam" id="PF00493">
    <property type="entry name" value="MCM"/>
    <property type="match status" value="1"/>
</dbReference>
<dbReference type="SMART" id="SM00350">
    <property type="entry name" value="MCM"/>
    <property type="match status" value="1"/>
</dbReference>
<keyword evidence="4" id="KW-0238">DNA-binding</keyword>
<dbReference type="Gene3D" id="3.40.50.300">
    <property type="entry name" value="P-loop containing nucleotide triphosphate hydrolases"/>
    <property type="match status" value="1"/>
</dbReference>
<feature type="non-terminal residue" evidence="6">
    <location>
        <position position="1"/>
    </location>
</feature>
<dbReference type="SUPFAM" id="SSF52540">
    <property type="entry name" value="P-loop containing nucleoside triphosphate hydrolases"/>
    <property type="match status" value="1"/>
</dbReference>
<dbReference type="InterPro" id="IPR031327">
    <property type="entry name" value="MCM"/>
</dbReference>
<dbReference type="EMBL" id="GL433842">
    <property type="protein sequence ID" value="EFN56208.1"/>
    <property type="molecule type" value="Genomic_DNA"/>
</dbReference>
<evidence type="ECO:0000259" key="5">
    <source>
        <dbReference type="PROSITE" id="PS50051"/>
    </source>
</evidence>
<keyword evidence="7" id="KW-1185">Reference proteome</keyword>
<dbReference type="EC" id="3.6.4.12" evidence="1"/>
<evidence type="ECO:0000313" key="6">
    <source>
        <dbReference type="EMBL" id="EFN56208.1"/>
    </source>
</evidence>
<dbReference type="STRING" id="554065.E1ZDE2"/>
<dbReference type="OMA" id="MRENSHI"/>
<dbReference type="OrthoDB" id="422555at2759"/>
<keyword evidence="2 4" id="KW-0547">Nucleotide-binding</keyword>
<dbReference type="SMART" id="SM00382">
    <property type="entry name" value="AAA"/>
    <property type="match status" value="1"/>
</dbReference>
<gene>
    <name evidence="6" type="ORF">CHLNCDRAFT_22556</name>
</gene>
<evidence type="ECO:0000256" key="2">
    <source>
        <dbReference type="ARBA" id="ARBA00022741"/>
    </source>
</evidence>
<name>E1ZDE2_CHLVA</name>
<dbReference type="RefSeq" id="XP_005848310.1">
    <property type="nucleotide sequence ID" value="XM_005848248.1"/>
</dbReference>
<dbReference type="InParanoid" id="E1ZDE2"/>
<dbReference type="AlphaFoldDB" id="E1ZDE2"/>
<dbReference type="GO" id="GO:0042555">
    <property type="term" value="C:MCM complex"/>
    <property type="evidence" value="ECO:0007669"/>
    <property type="project" value="TreeGrafter"/>
</dbReference>
<dbReference type="eggNOG" id="KOG0480">
    <property type="taxonomic scope" value="Eukaryota"/>
</dbReference>
<dbReference type="GO" id="GO:0005634">
    <property type="term" value="C:nucleus"/>
    <property type="evidence" value="ECO:0007669"/>
    <property type="project" value="TreeGrafter"/>
</dbReference>
<dbReference type="KEGG" id="cvr:CHLNCDRAFT_22556"/>
<dbReference type="PANTHER" id="PTHR11630">
    <property type="entry name" value="DNA REPLICATION LICENSING FACTOR MCM FAMILY MEMBER"/>
    <property type="match status" value="1"/>
</dbReference>
<dbReference type="PANTHER" id="PTHR11630:SF47">
    <property type="entry name" value="DNA HELICASE MCM8"/>
    <property type="match status" value="1"/>
</dbReference>
<dbReference type="InterPro" id="IPR001208">
    <property type="entry name" value="MCM_dom"/>
</dbReference>
<proteinExistence type="inferred from homology"/>
<organism evidence="7">
    <name type="scientific">Chlorella variabilis</name>
    <name type="common">Green alga</name>
    <dbReference type="NCBI Taxonomy" id="554065"/>
    <lineage>
        <taxon>Eukaryota</taxon>
        <taxon>Viridiplantae</taxon>
        <taxon>Chlorophyta</taxon>
        <taxon>core chlorophytes</taxon>
        <taxon>Trebouxiophyceae</taxon>
        <taxon>Chlorellales</taxon>
        <taxon>Chlorellaceae</taxon>
        <taxon>Chlorella clade</taxon>
        <taxon>Chlorella</taxon>
    </lineage>
</organism>
<dbReference type="GO" id="GO:0003697">
    <property type="term" value="F:single-stranded DNA binding"/>
    <property type="evidence" value="ECO:0007669"/>
    <property type="project" value="TreeGrafter"/>
</dbReference>
<comment type="similarity">
    <text evidence="4">Belongs to the MCM family.</text>
</comment>
<dbReference type="InterPro" id="IPR027417">
    <property type="entry name" value="P-loop_NTPase"/>
</dbReference>
<evidence type="ECO:0000256" key="4">
    <source>
        <dbReference type="RuleBase" id="RU004070"/>
    </source>
</evidence>
<accession>E1ZDE2</accession>
<evidence type="ECO:0000313" key="7">
    <source>
        <dbReference type="Proteomes" id="UP000008141"/>
    </source>
</evidence>
<feature type="domain" description="MCM C-terminal AAA(+) ATPase" evidence="5">
    <location>
        <begin position="2"/>
        <end position="207"/>
    </location>
</feature>
<protein>
    <recommendedName>
        <fullName evidence="1">DNA helicase</fullName>
        <ecNumber evidence="1">3.6.4.12</ecNumber>
    </recommendedName>
</protein>
<keyword evidence="3 4" id="KW-0067">ATP-binding</keyword>
<evidence type="ECO:0000256" key="3">
    <source>
        <dbReference type="ARBA" id="ARBA00022840"/>
    </source>
</evidence>
<dbReference type="GO" id="GO:0017116">
    <property type="term" value="F:single-stranded DNA helicase activity"/>
    <property type="evidence" value="ECO:0007669"/>
    <property type="project" value="TreeGrafter"/>
</dbReference>
<dbReference type="GeneID" id="17355703"/>
<evidence type="ECO:0000256" key="1">
    <source>
        <dbReference type="ARBA" id="ARBA00012551"/>
    </source>
</evidence>
<reference evidence="6 7" key="1">
    <citation type="journal article" date="2010" name="Plant Cell">
        <title>The Chlorella variabilis NC64A genome reveals adaptation to photosymbiosis, coevolution with viruses, and cryptic sex.</title>
        <authorList>
            <person name="Blanc G."/>
            <person name="Duncan G."/>
            <person name="Agarkova I."/>
            <person name="Borodovsky M."/>
            <person name="Gurnon J."/>
            <person name="Kuo A."/>
            <person name="Lindquist E."/>
            <person name="Lucas S."/>
            <person name="Pangilinan J."/>
            <person name="Polle J."/>
            <person name="Salamov A."/>
            <person name="Terry A."/>
            <person name="Yamada T."/>
            <person name="Dunigan D.D."/>
            <person name="Grigoriev I.V."/>
            <person name="Claverie J.M."/>
            <person name="Van Etten J.L."/>
        </authorList>
    </citation>
    <scope>NUCLEOTIDE SEQUENCE [LARGE SCALE GENOMIC DNA]</scope>
    <source>
        <strain evidence="6 7">NC64A</strain>
    </source>
</reference>
<dbReference type="InterPro" id="IPR003593">
    <property type="entry name" value="AAA+_ATPase"/>
</dbReference>
<dbReference type="PRINTS" id="PR01657">
    <property type="entry name" value="MCMFAMILY"/>
</dbReference>
<dbReference type="GO" id="GO:0005524">
    <property type="term" value="F:ATP binding"/>
    <property type="evidence" value="ECO:0007669"/>
    <property type="project" value="UniProtKB-KW"/>
</dbReference>
<dbReference type="PROSITE" id="PS00847">
    <property type="entry name" value="MCM_1"/>
    <property type="match status" value="1"/>
</dbReference>
<dbReference type="PROSITE" id="PS50051">
    <property type="entry name" value="MCM_2"/>
    <property type="match status" value="1"/>
</dbReference>
<dbReference type="InterPro" id="IPR018525">
    <property type="entry name" value="MCM_CS"/>
</dbReference>
<sequence>DQLRQLVHSLCPSIFGQELVKAGLLLALLGGVRKAGGADGGMALRGDVHVLLVGDPGLGKSQLLQAAAAAAPRGVYICGNTSSAAGLTVSVVRENGEFAFDAGALVLADRGVCCIDEFDKMRSDHQALLGAMEQQEVSVAKAGMVASLPARTTVLAAANPVDGSYNRGRTLLENLRVSPAMLSRFDLVFLLLDRPDAQHDQRLSEHVMALHSGVEARATAARSRLLEGPSGGQPLLLTDGGGGGGGRPALLDRLRVRRGDDEPLPPQLLRKYIAYARQYVHPRLSGKPGLGEEGGEGRV</sequence>